<dbReference type="AlphaFoldDB" id="A0A1M7M1S6"/>
<dbReference type="STRING" id="946677.SAMN05444484_1111"/>
<evidence type="ECO:0000259" key="2">
    <source>
        <dbReference type="PROSITE" id="PS51123"/>
    </source>
</evidence>
<evidence type="ECO:0000313" key="4">
    <source>
        <dbReference type="Proteomes" id="UP000184028"/>
    </source>
</evidence>
<sequence>LTGKGYGESQLVNRCSDGVKCSEEEHQMNRRSEFFVVFDMLF</sequence>
<dbReference type="GO" id="GO:0016020">
    <property type="term" value="C:membrane"/>
    <property type="evidence" value="ECO:0007669"/>
    <property type="project" value="UniProtKB-UniRule"/>
</dbReference>
<proteinExistence type="predicted"/>
<dbReference type="InterPro" id="IPR006665">
    <property type="entry name" value="OmpA-like"/>
</dbReference>
<evidence type="ECO:0000313" key="3">
    <source>
        <dbReference type="EMBL" id="SHM84131.1"/>
    </source>
</evidence>
<evidence type="ECO:0000256" key="1">
    <source>
        <dbReference type="PROSITE-ProRule" id="PRU00473"/>
    </source>
</evidence>
<reference evidence="4" key="1">
    <citation type="submission" date="2016-11" db="EMBL/GenBank/DDBJ databases">
        <authorList>
            <person name="Varghese N."/>
            <person name="Submissions S."/>
        </authorList>
    </citation>
    <scope>NUCLEOTIDE SEQUENCE [LARGE SCALE GENOMIC DNA]</scope>
    <source>
        <strain evidence="4">DSM 24724</strain>
    </source>
</reference>
<feature type="non-terminal residue" evidence="3">
    <location>
        <position position="1"/>
    </location>
</feature>
<dbReference type="PROSITE" id="PS51123">
    <property type="entry name" value="OMPA_2"/>
    <property type="match status" value="1"/>
</dbReference>
<organism evidence="3 4">
    <name type="scientific">Flavobacterium chilense</name>
    <dbReference type="NCBI Taxonomy" id="946677"/>
    <lineage>
        <taxon>Bacteria</taxon>
        <taxon>Pseudomonadati</taxon>
        <taxon>Bacteroidota</taxon>
        <taxon>Flavobacteriia</taxon>
        <taxon>Flavobacteriales</taxon>
        <taxon>Flavobacteriaceae</taxon>
        <taxon>Flavobacterium</taxon>
    </lineage>
</organism>
<keyword evidence="4" id="KW-1185">Reference proteome</keyword>
<feature type="domain" description="OmpA-like" evidence="2">
    <location>
        <begin position="1"/>
        <end position="40"/>
    </location>
</feature>
<name>A0A1M7M1S6_9FLAO</name>
<dbReference type="EMBL" id="FRBT01000011">
    <property type="protein sequence ID" value="SHM84131.1"/>
    <property type="molecule type" value="Genomic_DNA"/>
</dbReference>
<dbReference type="Proteomes" id="UP000184028">
    <property type="component" value="Unassembled WGS sequence"/>
</dbReference>
<keyword evidence="1" id="KW-0472">Membrane</keyword>
<accession>A0A1M7M1S6</accession>
<protein>
    <recommendedName>
        <fullName evidence="2">OmpA-like domain-containing protein</fullName>
    </recommendedName>
</protein>
<gene>
    <name evidence="3" type="ORF">SAMN05444484_1111</name>
</gene>